<dbReference type="SUPFAM" id="SSF53041">
    <property type="entry name" value="Resolvase-like"/>
    <property type="match status" value="1"/>
</dbReference>
<dbReference type="CDD" id="cd03770">
    <property type="entry name" value="SR_TndX_transposase"/>
    <property type="match status" value="1"/>
</dbReference>
<dbReference type="PROSITE" id="PS51736">
    <property type="entry name" value="RECOMBINASES_3"/>
    <property type="match status" value="1"/>
</dbReference>
<dbReference type="InterPro" id="IPR025827">
    <property type="entry name" value="Zn_ribbon_recom_dom"/>
</dbReference>
<reference evidence="1 2" key="1">
    <citation type="journal article" date="2017" name="Front. Microbiol.">
        <title>New Insights into the Diversity of the Genus Faecalibacterium.</title>
        <authorList>
            <person name="Benevides L."/>
            <person name="Burman S."/>
            <person name="Martin R."/>
            <person name="Robert V."/>
            <person name="Thomas M."/>
            <person name="Miquel S."/>
            <person name="Chain F."/>
            <person name="Sokol H."/>
            <person name="Bermudez-Humaran L.G."/>
            <person name="Morrison M."/>
            <person name="Langella P."/>
            <person name="Azevedo V.A."/>
            <person name="Chatel J.M."/>
            <person name="Soares S."/>
        </authorList>
    </citation>
    <scope>NUCLEOTIDE SEQUENCE [LARGE SCALE GENOMIC DNA]</scope>
    <source>
        <strain evidence="2">CNCM I-4540</strain>
    </source>
</reference>
<comment type="caution">
    <text evidence="1">The sequence shown here is derived from an EMBL/GenBank/DDBJ whole genome shotgun (WGS) entry which is preliminary data.</text>
</comment>
<dbReference type="InterPro" id="IPR050639">
    <property type="entry name" value="SSR_resolvase"/>
</dbReference>
<evidence type="ECO:0000313" key="2">
    <source>
        <dbReference type="Proteomes" id="UP000220752"/>
    </source>
</evidence>
<dbReference type="Proteomes" id="UP000220752">
    <property type="component" value="Unassembled WGS sequence"/>
</dbReference>
<accession>A0A174CNC7</accession>
<dbReference type="InterPro" id="IPR038109">
    <property type="entry name" value="DNA_bind_recomb_sf"/>
</dbReference>
<dbReference type="SMART" id="SM00857">
    <property type="entry name" value="Resolvase"/>
    <property type="match status" value="1"/>
</dbReference>
<dbReference type="InterPro" id="IPR036162">
    <property type="entry name" value="Resolvase-like_N_sf"/>
</dbReference>
<dbReference type="PANTHER" id="PTHR30461">
    <property type="entry name" value="DNA-INVERTASE FROM LAMBDOID PROPHAGE"/>
    <property type="match status" value="1"/>
</dbReference>
<dbReference type="InterPro" id="IPR025378">
    <property type="entry name" value="DUF4368"/>
</dbReference>
<proteinExistence type="predicted"/>
<dbReference type="InterPro" id="IPR011109">
    <property type="entry name" value="DNA_bind_recombinase_dom"/>
</dbReference>
<name>A0A174CNC7_9FIRM</name>
<gene>
    <name evidence="1" type="ORF">CGS46_07590</name>
</gene>
<dbReference type="InterPro" id="IPR006119">
    <property type="entry name" value="Resolv_N"/>
</dbReference>
<dbReference type="PANTHER" id="PTHR30461:SF23">
    <property type="entry name" value="DNA RECOMBINASE-RELATED"/>
    <property type="match status" value="1"/>
</dbReference>
<dbReference type="GO" id="GO:0000150">
    <property type="term" value="F:DNA strand exchange activity"/>
    <property type="evidence" value="ECO:0007669"/>
    <property type="project" value="InterPro"/>
</dbReference>
<dbReference type="PROSITE" id="PS51737">
    <property type="entry name" value="RECOMBINASE_DNA_BIND"/>
    <property type="match status" value="1"/>
</dbReference>
<dbReference type="EMBL" id="NMTQ01000027">
    <property type="protein sequence ID" value="PDX58578.1"/>
    <property type="molecule type" value="Genomic_DNA"/>
</dbReference>
<dbReference type="Pfam" id="PF14287">
    <property type="entry name" value="DUF4368"/>
    <property type="match status" value="1"/>
</dbReference>
<dbReference type="Gene3D" id="3.40.50.1390">
    <property type="entry name" value="Resolvase, N-terminal catalytic domain"/>
    <property type="match status" value="1"/>
</dbReference>
<dbReference type="GO" id="GO:0003677">
    <property type="term" value="F:DNA binding"/>
    <property type="evidence" value="ECO:0007669"/>
    <property type="project" value="InterPro"/>
</dbReference>
<dbReference type="Pfam" id="PF00239">
    <property type="entry name" value="Resolvase"/>
    <property type="match status" value="1"/>
</dbReference>
<evidence type="ECO:0000313" key="1">
    <source>
        <dbReference type="EMBL" id="PDX58578.1"/>
    </source>
</evidence>
<keyword evidence="2" id="KW-1185">Reference proteome</keyword>
<organism evidence="1 2">
    <name type="scientific">Faecalibacterium langellae</name>
    <dbReference type="NCBI Taxonomy" id="3435293"/>
    <lineage>
        <taxon>Bacteria</taxon>
        <taxon>Bacillati</taxon>
        <taxon>Bacillota</taxon>
        <taxon>Clostridia</taxon>
        <taxon>Eubacteriales</taxon>
        <taxon>Oscillospiraceae</taxon>
        <taxon>Faecalibacterium</taxon>
    </lineage>
</organism>
<protein>
    <submittedName>
        <fullName evidence="1">Resolvase</fullName>
    </submittedName>
</protein>
<sequence length="547" mass="63501">MSRKKQNIQKITALYCRLSLEDGRENESMSISNQKLMLKDFAEKNGMFRYEYYVDDGYTGRNFNRPAFQRMIADIEAGKIDCVITKDLSRLGRNYIEAGSYIEIFFPKHHIRYIAITDGVDSLTRQEMDITPFKNILNDMYSRDISKKVLAGIMTRSRQGKFCGGTPPYGLMRDPKDKGHLIIDPDAAPVIRKIYDYALDGMGNMRIAKKLLEEKIPITRVKANTALDANYYTWGTARIGHILRNPFYKGAHLVCRTHQTGIRSGSFKFIPREDWEVIENCHEAIVSPEEWAKVQELIDRRPTIMTGNDCPYYNIFHGIIYCATCGKSMQARYEKVGRKDIDRTTKKKREPIDKAFFTCQTYNRIGCKVCSSHKIEARDLHELVLNDIQELAAQAMKDSDAFYQRLSRRMENQYRTDTSEVRAEIRRLEERNQEIDDVFLNLYTDKSKGIISEQRFLKLTDAMEQEQNSNKTRLSELNLLLHQSDEQESDVHAFIEEIRKYAAIKELDEVVLNRLIKKIMIGEVQKVDGQKIQEVKIIYNFVGEISA</sequence>
<dbReference type="AlphaFoldDB" id="A0A174CNC7"/>
<dbReference type="Gene3D" id="3.90.1750.20">
    <property type="entry name" value="Putative Large Serine Recombinase, Chain B, Domain 2"/>
    <property type="match status" value="1"/>
</dbReference>
<dbReference type="Pfam" id="PF07508">
    <property type="entry name" value="Recombinase"/>
    <property type="match status" value="1"/>
</dbReference>
<dbReference type="RefSeq" id="WP_055191793.1">
    <property type="nucleotide sequence ID" value="NZ_WQOK01000023.1"/>
</dbReference>
<dbReference type="OrthoDB" id="9784557at2"/>
<dbReference type="Pfam" id="PF13408">
    <property type="entry name" value="Zn_ribbon_recom"/>
    <property type="match status" value="1"/>
</dbReference>